<dbReference type="RefSeq" id="WP_420243326.1">
    <property type="nucleotide sequence ID" value="NZ_BOPV01000001.1"/>
</dbReference>
<dbReference type="AlphaFoldDB" id="A0A8S8X8J7"/>
<feature type="compositionally biased region" description="Low complexity" evidence="1">
    <location>
        <begin position="1"/>
        <end position="11"/>
    </location>
</feature>
<feature type="region of interest" description="Disordered" evidence="1">
    <location>
        <begin position="1"/>
        <end position="21"/>
    </location>
</feature>
<evidence type="ECO:0000313" key="3">
    <source>
        <dbReference type="Proteomes" id="UP000681075"/>
    </source>
</evidence>
<evidence type="ECO:0000256" key="1">
    <source>
        <dbReference type="SAM" id="MobiDB-lite"/>
    </source>
</evidence>
<comment type="caution">
    <text evidence="2">The sequence shown here is derived from an EMBL/GenBank/DDBJ whole genome shotgun (WGS) entry which is preliminary data.</text>
</comment>
<reference evidence="2" key="1">
    <citation type="submission" date="2021-02" db="EMBL/GenBank/DDBJ databases">
        <title>Genome sequence of Rhodospirillales sp. strain TMPK1 isolated from soil.</title>
        <authorList>
            <person name="Nakai R."/>
            <person name="Kusada H."/>
            <person name="Tamaki H."/>
        </authorList>
    </citation>
    <scope>NUCLEOTIDE SEQUENCE</scope>
    <source>
        <strain evidence="2">TMPK1</strain>
    </source>
</reference>
<evidence type="ECO:0000313" key="2">
    <source>
        <dbReference type="EMBL" id="GIL40218.1"/>
    </source>
</evidence>
<protein>
    <submittedName>
        <fullName evidence="2">Uncharacterized protein</fullName>
    </submittedName>
</protein>
<sequence length="164" mass="18064">MATAKKTTTAKPTMKVVSSKGPKLVRDEVMTAAPEIDKVAIRAPDPVEDLPGFVAVARLAKSLERGKLVQRLRTTAENWERYGAPALRGLRIGMAALHHRIDRVPPPALVDEIRGSRELPEAAQLGLYATERVAYALGVEGDSKEQLAKIQTQIDLLERRHRTI</sequence>
<gene>
    <name evidence="2" type="ORF">TMPK1_24550</name>
</gene>
<proteinExistence type="predicted"/>
<dbReference type="EMBL" id="BOPV01000001">
    <property type="protein sequence ID" value="GIL40218.1"/>
    <property type="molecule type" value="Genomic_DNA"/>
</dbReference>
<dbReference type="Proteomes" id="UP000681075">
    <property type="component" value="Unassembled WGS sequence"/>
</dbReference>
<organism evidence="2 3">
    <name type="scientific">Roseiterribacter gracilis</name>
    <dbReference type="NCBI Taxonomy" id="2812848"/>
    <lineage>
        <taxon>Bacteria</taxon>
        <taxon>Pseudomonadati</taxon>
        <taxon>Pseudomonadota</taxon>
        <taxon>Alphaproteobacteria</taxon>
        <taxon>Rhodospirillales</taxon>
        <taxon>Roseiterribacteraceae</taxon>
        <taxon>Roseiterribacter</taxon>
    </lineage>
</organism>
<name>A0A8S8X8J7_9PROT</name>
<keyword evidence="3" id="KW-1185">Reference proteome</keyword>
<accession>A0A8S8X8J7</accession>